<dbReference type="GO" id="GO:0046562">
    <property type="term" value="F:beta-D-glucose oxidase activity"/>
    <property type="evidence" value="ECO:0007669"/>
    <property type="project" value="UniProtKB-EC"/>
</dbReference>
<protein>
    <recommendedName>
        <fullName evidence="14">glucose oxidase</fullName>
        <ecNumber evidence="14">1.1.3.4</ecNumber>
    </recommendedName>
</protein>
<comment type="catalytic activity">
    <reaction evidence="13">
        <text>beta-D-glucose + O2 = D-glucono-1,5-lactone + H2O2</text>
        <dbReference type="Rhea" id="RHEA:11428"/>
        <dbReference type="ChEBI" id="CHEBI:15379"/>
        <dbReference type="ChEBI" id="CHEBI:15903"/>
        <dbReference type="ChEBI" id="CHEBI:16217"/>
        <dbReference type="ChEBI" id="CHEBI:16240"/>
        <dbReference type="EC" id="1.1.3.4"/>
    </reaction>
    <physiologicalReaction direction="left-to-right" evidence="13">
        <dbReference type="Rhea" id="RHEA:11429"/>
    </physiologicalReaction>
</comment>
<dbReference type="InterPro" id="IPR036188">
    <property type="entry name" value="FAD/NAD-bd_sf"/>
</dbReference>
<evidence type="ECO:0000256" key="13">
    <source>
        <dbReference type="ARBA" id="ARBA00049435"/>
    </source>
</evidence>
<evidence type="ECO:0000256" key="7">
    <source>
        <dbReference type="ARBA" id="ARBA00022490"/>
    </source>
</evidence>
<evidence type="ECO:0000256" key="9">
    <source>
        <dbReference type="ARBA" id="ARBA00022530"/>
    </source>
</evidence>
<evidence type="ECO:0000259" key="20">
    <source>
        <dbReference type="PROSITE" id="PS00624"/>
    </source>
</evidence>
<comment type="similarity">
    <text evidence="5 17">Belongs to the GMC oxidoreductase family.</text>
</comment>
<feature type="chain" id="PRO_5041114613" description="glucose oxidase" evidence="18">
    <location>
        <begin position="16"/>
        <end position="589"/>
    </location>
</feature>
<evidence type="ECO:0000256" key="4">
    <source>
        <dbReference type="ARBA" id="ARBA00004498"/>
    </source>
</evidence>
<dbReference type="Gene3D" id="3.30.560.10">
    <property type="entry name" value="Glucose Oxidase, domain 3"/>
    <property type="match status" value="1"/>
</dbReference>
<evidence type="ECO:0000256" key="18">
    <source>
        <dbReference type="SAM" id="SignalP"/>
    </source>
</evidence>
<keyword evidence="12" id="KW-0560">Oxidoreductase</keyword>
<dbReference type="SUPFAM" id="SSF54373">
    <property type="entry name" value="FAD-linked reductases, C-terminal domain"/>
    <property type="match status" value="1"/>
</dbReference>
<evidence type="ECO:0000256" key="16">
    <source>
        <dbReference type="PIRSR" id="PIRSR000137-2"/>
    </source>
</evidence>
<keyword evidence="8" id="KW-0134">Cell wall</keyword>
<evidence type="ECO:0000313" key="21">
    <source>
        <dbReference type="EMBL" id="KAJ5321352.1"/>
    </source>
</evidence>
<dbReference type="InterPro" id="IPR007867">
    <property type="entry name" value="GMC_OxRtase_C"/>
</dbReference>
<dbReference type="SUPFAM" id="SSF51905">
    <property type="entry name" value="FAD/NAD(P)-binding domain"/>
    <property type="match status" value="1"/>
</dbReference>
<sequence>MRSLVSLALLPLAAAIPHATRGAEPTYDYIIVGGGTSGLVVANRLSEDRNTNVLVIEAGGSVYNNPNVTDTTGYGKAFGTDIDWAYQTVDQEYAGNYSQTVRAGKALGGTSTINGMVYLRAQNAQIDAWETVGNEGWNWKNLIPYYRKGEQFQGDDFSWLEGSGVAYDPAYHGFDGPLKVGWSESQLNDGLAQKLNTTYQNMPVPVPYNIDPNGGQMIGYTLYPKTVDSKLNIREDAARAYYYPYKSRTNLHVWLNTNANKITWKAGDDATADGVEVTLANGTTTVVKASREVILAAGALKSPALLELSGIGNPDVLSKYGIDTKVNLPTVGENLQDQMNNGLAYDAKSNYSGVADYVAYPSASQLFSNATAVGAKLLRKLPAYAAQVASANGNVTKAADIERFFKIQWDLIFKSHIPVAEILLEPSGTTLDTEYWGSVPFSRGNVHISSADPTATAAIDPKYFMLDFDLQAQVQAARFIRQLFNTEPFAAMAGAETKPGLSTVSATADDQGWSPFIKNNFRSNFHPISTAAMMPKEIGGVVDTSLKVYGTSNIRVVDASVIPFQVCGHLQSTVYAVAERAADIIKGRI</sequence>
<comment type="subcellular location">
    <subcellularLocation>
        <location evidence="3">Cytoplasm</location>
    </subcellularLocation>
    <subcellularLocation>
        <location evidence="2">Secreted</location>
        <location evidence="2">Cell wall</location>
    </subcellularLocation>
    <subcellularLocation>
        <location evidence="4">Secreted</location>
        <location evidence="4">Extracellular space</location>
        <location evidence="4">Extracellular matrix</location>
    </subcellularLocation>
</comment>
<dbReference type="PANTHER" id="PTHR11552">
    <property type="entry name" value="GLUCOSE-METHANOL-CHOLINE GMC OXIDOREDUCTASE"/>
    <property type="match status" value="1"/>
</dbReference>
<dbReference type="PROSITE" id="PS00623">
    <property type="entry name" value="GMC_OXRED_1"/>
    <property type="match status" value="1"/>
</dbReference>
<evidence type="ECO:0000256" key="1">
    <source>
        <dbReference type="ARBA" id="ARBA00001974"/>
    </source>
</evidence>
<reference evidence="21" key="1">
    <citation type="submission" date="2022-12" db="EMBL/GenBank/DDBJ databases">
        <authorList>
            <person name="Petersen C."/>
        </authorList>
    </citation>
    <scope>NUCLEOTIDE SEQUENCE</scope>
    <source>
        <strain evidence="21">IBT 21472</strain>
    </source>
</reference>
<evidence type="ECO:0000256" key="8">
    <source>
        <dbReference type="ARBA" id="ARBA00022512"/>
    </source>
</evidence>
<comment type="cofactor">
    <cofactor evidence="1 16">
        <name>FAD</name>
        <dbReference type="ChEBI" id="CHEBI:57692"/>
    </cofactor>
</comment>
<dbReference type="AlphaFoldDB" id="A0A9W9GKK8"/>
<proteinExistence type="inferred from homology"/>
<dbReference type="InterPro" id="IPR027424">
    <property type="entry name" value="Glucose_Oxidase_domain_2"/>
</dbReference>
<dbReference type="PIRSF" id="PIRSF000137">
    <property type="entry name" value="Alcohol_oxidase"/>
    <property type="match status" value="1"/>
</dbReference>
<evidence type="ECO:0000256" key="5">
    <source>
        <dbReference type="ARBA" id="ARBA00010790"/>
    </source>
</evidence>
<organism evidence="21 22">
    <name type="scientific">Penicillium atrosanguineum</name>
    <dbReference type="NCBI Taxonomy" id="1132637"/>
    <lineage>
        <taxon>Eukaryota</taxon>
        <taxon>Fungi</taxon>
        <taxon>Dikarya</taxon>
        <taxon>Ascomycota</taxon>
        <taxon>Pezizomycotina</taxon>
        <taxon>Eurotiomycetes</taxon>
        <taxon>Eurotiomycetidae</taxon>
        <taxon>Eurotiales</taxon>
        <taxon>Aspergillaceae</taxon>
        <taxon>Penicillium</taxon>
    </lineage>
</organism>
<dbReference type="Gene3D" id="4.10.450.10">
    <property type="entry name" value="Glucose Oxidase, domain 2"/>
    <property type="match status" value="1"/>
</dbReference>
<dbReference type="Pfam" id="PF00732">
    <property type="entry name" value="GMC_oxred_N"/>
    <property type="match status" value="1"/>
</dbReference>
<dbReference type="EC" id="1.1.3.4" evidence="14"/>
<evidence type="ECO:0000256" key="10">
    <source>
        <dbReference type="ARBA" id="ARBA00022630"/>
    </source>
</evidence>
<evidence type="ECO:0000259" key="19">
    <source>
        <dbReference type="PROSITE" id="PS00623"/>
    </source>
</evidence>
<feature type="signal peptide" evidence="18">
    <location>
        <begin position="1"/>
        <end position="15"/>
    </location>
</feature>
<keyword evidence="10 17" id="KW-0285">Flavoprotein</keyword>
<keyword evidence="9" id="KW-0964">Secreted</keyword>
<feature type="binding site" evidence="16">
    <location>
        <begin position="36"/>
        <end position="37"/>
    </location>
    <ligand>
        <name>FAD</name>
        <dbReference type="ChEBI" id="CHEBI:57692"/>
    </ligand>
</feature>
<feature type="binding site" evidence="16">
    <location>
        <begin position="114"/>
        <end position="117"/>
    </location>
    <ligand>
        <name>FAD</name>
        <dbReference type="ChEBI" id="CHEBI:57692"/>
    </ligand>
</feature>
<dbReference type="Gene3D" id="3.50.50.60">
    <property type="entry name" value="FAD/NAD(P)-binding domain"/>
    <property type="match status" value="1"/>
</dbReference>
<feature type="binding site" evidence="16">
    <location>
        <position position="110"/>
    </location>
    <ligand>
        <name>FAD</name>
        <dbReference type="ChEBI" id="CHEBI:57692"/>
    </ligand>
</feature>
<evidence type="ECO:0000256" key="6">
    <source>
        <dbReference type="ARBA" id="ARBA00011738"/>
    </source>
</evidence>
<evidence type="ECO:0000256" key="12">
    <source>
        <dbReference type="ARBA" id="ARBA00023002"/>
    </source>
</evidence>
<keyword evidence="11 16" id="KW-0274">FAD</keyword>
<dbReference type="GO" id="GO:0005737">
    <property type="term" value="C:cytoplasm"/>
    <property type="evidence" value="ECO:0007669"/>
    <property type="project" value="UniProtKB-SubCell"/>
</dbReference>
<evidence type="ECO:0000256" key="17">
    <source>
        <dbReference type="RuleBase" id="RU003968"/>
    </source>
</evidence>
<comment type="caution">
    <text evidence="21">The sequence shown here is derived from an EMBL/GenBank/DDBJ whole genome shotgun (WGS) entry which is preliminary data.</text>
</comment>
<dbReference type="PROSITE" id="PS00624">
    <property type="entry name" value="GMC_OXRED_2"/>
    <property type="match status" value="1"/>
</dbReference>
<evidence type="ECO:0000313" key="22">
    <source>
        <dbReference type="Proteomes" id="UP001147746"/>
    </source>
</evidence>
<comment type="subunit">
    <text evidence="6">Homodimer.</text>
</comment>
<dbReference type="Proteomes" id="UP001147746">
    <property type="component" value="Unassembled WGS sequence"/>
</dbReference>
<evidence type="ECO:0000256" key="14">
    <source>
        <dbReference type="ARBA" id="ARBA00049722"/>
    </source>
</evidence>
<dbReference type="InterPro" id="IPR012132">
    <property type="entry name" value="GMC_OxRdtase"/>
</dbReference>
<evidence type="ECO:0000256" key="15">
    <source>
        <dbReference type="PIRSR" id="PIRSR000137-1"/>
    </source>
</evidence>
<gene>
    <name evidence="21" type="ORF">N7476_004354</name>
</gene>
<evidence type="ECO:0000256" key="3">
    <source>
        <dbReference type="ARBA" id="ARBA00004496"/>
    </source>
</evidence>
<dbReference type="InterPro" id="IPR000172">
    <property type="entry name" value="GMC_OxRdtase_N"/>
</dbReference>
<accession>A0A9W9GKK8</accession>
<evidence type="ECO:0000256" key="2">
    <source>
        <dbReference type="ARBA" id="ARBA00004191"/>
    </source>
</evidence>
<keyword evidence="22" id="KW-1185">Reference proteome</keyword>
<reference evidence="21" key="2">
    <citation type="journal article" date="2023" name="IMA Fungus">
        <title>Comparative genomic study of the Penicillium genus elucidates a diverse pangenome and 15 lateral gene transfer events.</title>
        <authorList>
            <person name="Petersen C."/>
            <person name="Sorensen T."/>
            <person name="Nielsen M.R."/>
            <person name="Sondergaard T.E."/>
            <person name="Sorensen J.L."/>
            <person name="Fitzpatrick D.A."/>
            <person name="Frisvad J.C."/>
            <person name="Nielsen K.L."/>
        </authorList>
    </citation>
    <scope>NUCLEOTIDE SEQUENCE</scope>
    <source>
        <strain evidence="21">IBT 21472</strain>
    </source>
</reference>
<keyword evidence="7" id="KW-0963">Cytoplasm</keyword>
<feature type="active site" description="Proton acceptor" evidence="15">
    <location>
        <position position="569"/>
    </location>
</feature>
<keyword evidence="9" id="KW-0272">Extracellular matrix</keyword>
<dbReference type="GO" id="GO:0050660">
    <property type="term" value="F:flavin adenine dinucleotide binding"/>
    <property type="evidence" value="ECO:0007669"/>
    <property type="project" value="InterPro"/>
</dbReference>
<dbReference type="Pfam" id="PF05199">
    <property type="entry name" value="GMC_oxred_C"/>
    <property type="match status" value="1"/>
</dbReference>
<keyword evidence="18" id="KW-0732">Signal</keyword>
<dbReference type="EMBL" id="JAPZBO010000003">
    <property type="protein sequence ID" value="KAJ5321352.1"/>
    <property type="molecule type" value="Genomic_DNA"/>
</dbReference>
<feature type="active site" description="Proton donor" evidence="15">
    <location>
        <position position="526"/>
    </location>
</feature>
<feature type="domain" description="Glucose-methanol-choline oxidoreductase N-terminal" evidence="20">
    <location>
        <begin position="298"/>
        <end position="312"/>
    </location>
</feature>
<feature type="domain" description="Glucose-methanol-choline oxidoreductase N-terminal" evidence="19">
    <location>
        <begin position="104"/>
        <end position="127"/>
    </location>
</feature>
<dbReference type="PANTHER" id="PTHR11552:SF201">
    <property type="entry name" value="GLUCOSE-METHANOL-CHOLINE OXIDOREDUCTASE N-TERMINAL DOMAIN-CONTAINING PROTEIN"/>
    <property type="match status" value="1"/>
</dbReference>
<evidence type="ECO:0000256" key="11">
    <source>
        <dbReference type="ARBA" id="ARBA00022827"/>
    </source>
</evidence>
<name>A0A9W9GKK8_9EURO</name>